<dbReference type="EMBL" id="JAFHLR010000036">
    <property type="protein sequence ID" value="KAG5465133.1"/>
    <property type="molecule type" value="Genomic_DNA"/>
</dbReference>
<dbReference type="KEGG" id="loi:92356597"/>
<proteinExistence type="predicted"/>
<feature type="region of interest" description="Disordered" evidence="1">
    <location>
        <begin position="556"/>
        <end position="575"/>
    </location>
</feature>
<protein>
    <submittedName>
        <fullName evidence="2">Uncharacterized protein</fullName>
    </submittedName>
</protein>
<dbReference type="RefSeq" id="XP_067058764.1">
    <property type="nucleotide sequence ID" value="XM_067202663.1"/>
</dbReference>
<evidence type="ECO:0000313" key="3">
    <source>
        <dbReference type="Proteomes" id="UP000674143"/>
    </source>
</evidence>
<dbReference type="AlphaFoldDB" id="A0A836GVW3"/>
<feature type="compositionally biased region" description="Low complexity" evidence="1">
    <location>
        <begin position="429"/>
        <end position="440"/>
    </location>
</feature>
<feature type="region of interest" description="Disordered" evidence="1">
    <location>
        <begin position="405"/>
        <end position="440"/>
    </location>
</feature>
<sequence length="665" mass="71374">MDSSLTDVESERGIIAAPMSFSLPQVFQSCTPDASAPVSLNTSGRQQQQQQQHQTLYSKQPTGNLHKVPLRPPPQYGAPRSPSKDGDVRIEGCGNSASSGVQPNVPVTAAPATLAACSNVTSTEDHAVACDLPQRDAHHRDPIVSATASESPDTAAAENVDSAERVHVLVLFDKMFCVCFVPPALRATLKVGELVLCECVHGENIGTIVADVSALLAEVMRQCENSMTLAAVQQAFTPPCERVVRTAGNSVVGGLSSGLFIAATAMYTEKARSGLPSDQRLRRLPCILRRGTNRDKKRVYFARLRSNDALAVVHRILRSESLVALSAEYQVNFACVTIYLGGERGNCPWSAHQVEQLGNTLVDPLRSETVEFRFVSEQRHEELDLTRAITGVRLSESLYAAVADHRQRQSVKGGPSSRSGAAYASVANQPSQSIQHPQQQHQVGQLFGAPRSVVPTYASPPVWPPSVAALSPASYVAPASPQHRAMGYTLAPCVYLSHHQQPPPNVHAVTLPAHPITSAPPVTQSLSLVQVHYPSVGQVNPVPRIYWANVSTPPQPQGLESLTPPPPPPPPPFSIVRSAMAEPTYYYLVSSVQQQQQQQQQQQAGVARPSSGPQMGPAILQPTALAASSSHVRQQTFVEVPAMSTESYQTVSCPLMLASNATSFS</sequence>
<accession>A0A836GVW3</accession>
<keyword evidence="3" id="KW-1185">Reference proteome</keyword>
<feature type="region of interest" description="Disordered" evidence="1">
    <location>
        <begin position="598"/>
        <end position="618"/>
    </location>
</feature>
<reference evidence="3" key="1">
    <citation type="journal article" date="2021" name="Microbiol. Resour. Announc.">
        <title>LGAAP: Leishmaniinae Genome Assembly and Annotation Pipeline.</title>
        <authorList>
            <person name="Almutairi H."/>
            <person name="Urbaniak M.D."/>
            <person name="Bates M.D."/>
            <person name="Jariyapan N."/>
            <person name="Kwakye-Nuako G."/>
            <person name="Thomaz-Soccol V."/>
            <person name="Al-Salem W.S."/>
            <person name="Dillon R.J."/>
            <person name="Bates P.A."/>
            <person name="Gatherer D."/>
        </authorList>
    </citation>
    <scope>NUCLEOTIDE SEQUENCE [LARGE SCALE GENOMIC DNA]</scope>
</reference>
<dbReference type="Proteomes" id="UP000674143">
    <property type="component" value="Unassembled WGS sequence"/>
</dbReference>
<evidence type="ECO:0000313" key="2">
    <source>
        <dbReference type="EMBL" id="KAG5465133.1"/>
    </source>
</evidence>
<name>A0A836GVW3_9TRYP</name>
<dbReference type="GeneID" id="92356597"/>
<feature type="compositionally biased region" description="Polar residues" evidence="1">
    <location>
        <begin position="32"/>
        <end position="45"/>
    </location>
</feature>
<organism evidence="2 3">
    <name type="scientific">Leishmania orientalis</name>
    <dbReference type="NCBI Taxonomy" id="2249476"/>
    <lineage>
        <taxon>Eukaryota</taxon>
        <taxon>Discoba</taxon>
        <taxon>Euglenozoa</taxon>
        <taxon>Kinetoplastea</taxon>
        <taxon>Metakinetoplastina</taxon>
        <taxon>Trypanosomatida</taxon>
        <taxon>Trypanosomatidae</taxon>
        <taxon>Leishmaniinae</taxon>
        <taxon>Leishmania</taxon>
    </lineage>
</organism>
<reference evidence="3" key="2">
    <citation type="journal article" date="2021" name="Sci. Data">
        <title>Chromosome-scale genome sequencing, assembly and annotation of six genomes from subfamily Leishmaniinae.</title>
        <authorList>
            <person name="Almutairi H."/>
            <person name="Urbaniak M.D."/>
            <person name="Bates M.D."/>
            <person name="Jariyapan N."/>
            <person name="Kwakye-Nuako G."/>
            <person name="Thomaz Soccol V."/>
            <person name="Al-Salem W.S."/>
            <person name="Dillon R.J."/>
            <person name="Bates P.A."/>
            <person name="Gatherer D."/>
        </authorList>
    </citation>
    <scope>NUCLEOTIDE SEQUENCE [LARGE SCALE GENOMIC DNA]</scope>
</reference>
<evidence type="ECO:0000256" key="1">
    <source>
        <dbReference type="SAM" id="MobiDB-lite"/>
    </source>
</evidence>
<comment type="caution">
    <text evidence="2">The sequence shown here is derived from an EMBL/GenBank/DDBJ whole genome shotgun (WGS) entry which is preliminary data.</text>
</comment>
<feature type="compositionally biased region" description="Pro residues" evidence="1">
    <location>
        <begin position="563"/>
        <end position="573"/>
    </location>
</feature>
<feature type="region of interest" description="Disordered" evidence="1">
    <location>
        <begin position="32"/>
        <end position="89"/>
    </location>
</feature>
<gene>
    <name evidence="2" type="ORF">LSCM4_00585</name>
</gene>